<sequence>NFDNYFSEINIDDEISSKAAKIRLAVVKSIITAWKQASALSLTETAARKTGTYPVSKDEVLKSVFVQDLTPAEQKRYDERQARNKNRINISSQIITTEEKINELSERIKVVNKFSYLCNIDSIDEKSYTELIQDILSTEHNDTRLLTEIPKVPIDYYTF</sequence>
<gene>
    <name evidence="1" type="ORF">M9Y10_038062</name>
</gene>
<name>A0ABR2K966_9EUKA</name>
<dbReference type="Proteomes" id="UP001470230">
    <property type="component" value="Unassembled WGS sequence"/>
</dbReference>
<dbReference type="EMBL" id="JAPFFF010000006">
    <property type="protein sequence ID" value="KAK8887027.1"/>
    <property type="molecule type" value="Genomic_DNA"/>
</dbReference>
<feature type="non-terminal residue" evidence="1">
    <location>
        <position position="1"/>
    </location>
</feature>
<reference evidence="1 2" key="1">
    <citation type="submission" date="2024-04" db="EMBL/GenBank/DDBJ databases">
        <title>Tritrichomonas musculus Genome.</title>
        <authorList>
            <person name="Alves-Ferreira E."/>
            <person name="Grigg M."/>
            <person name="Lorenzi H."/>
            <person name="Galac M."/>
        </authorList>
    </citation>
    <scope>NUCLEOTIDE SEQUENCE [LARGE SCALE GENOMIC DNA]</scope>
    <source>
        <strain evidence="1 2">EAF2021</strain>
    </source>
</reference>
<protein>
    <submittedName>
        <fullName evidence="1">Uncharacterized protein</fullName>
    </submittedName>
</protein>
<accession>A0ABR2K966</accession>
<comment type="caution">
    <text evidence="1">The sequence shown here is derived from an EMBL/GenBank/DDBJ whole genome shotgun (WGS) entry which is preliminary data.</text>
</comment>
<evidence type="ECO:0000313" key="1">
    <source>
        <dbReference type="EMBL" id="KAK8887027.1"/>
    </source>
</evidence>
<organism evidence="1 2">
    <name type="scientific">Tritrichomonas musculus</name>
    <dbReference type="NCBI Taxonomy" id="1915356"/>
    <lineage>
        <taxon>Eukaryota</taxon>
        <taxon>Metamonada</taxon>
        <taxon>Parabasalia</taxon>
        <taxon>Tritrichomonadida</taxon>
        <taxon>Tritrichomonadidae</taxon>
        <taxon>Tritrichomonas</taxon>
    </lineage>
</organism>
<proteinExistence type="predicted"/>
<evidence type="ECO:0000313" key="2">
    <source>
        <dbReference type="Proteomes" id="UP001470230"/>
    </source>
</evidence>
<keyword evidence="2" id="KW-1185">Reference proteome</keyword>